<evidence type="ECO:0000313" key="5">
    <source>
        <dbReference type="EMBL" id="AMN47557.1"/>
    </source>
</evidence>
<reference evidence="5 6" key="1">
    <citation type="submission" date="2015-06" db="EMBL/GenBank/DDBJ databases">
        <title>A Comprehensive Approach to Explore the Metabolic and Phylogenetic Diversity of Bacterial Steroid Degradation in the Environment: Testosterone as an Example.</title>
        <authorList>
            <person name="Yang F.-C."/>
            <person name="Chen Y.-L."/>
            <person name="Yu C.-P."/>
            <person name="Tang S.-L."/>
            <person name="Wang P.-H."/>
            <person name="Ismail W."/>
            <person name="Wang C.-H."/>
            <person name="Yang C.-Y."/>
            <person name="Chiang Y.-R."/>
        </authorList>
    </citation>
    <scope>NUCLEOTIDE SEQUENCE [LARGE SCALE GENOMIC DNA]</scope>
    <source>
        <strain evidence="5 6">DSM 18526</strain>
    </source>
</reference>
<dbReference type="GO" id="GO:0048038">
    <property type="term" value="F:quinone binding"/>
    <property type="evidence" value="ECO:0007669"/>
    <property type="project" value="InterPro"/>
</dbReference>
<dbReference type="InterPro" id="IPR002372">
    <property type="entry name" value="PQQ_rpt_dom"/>
</dbReference>
<keyword evidence="6" id="KW-1185">Reference proteome</keyword>
<dbReference type="Gene3D" id="2.140.10.10">
    <property type="entry name" value="Quinoprotein alcohol dehydrogenase-like superfamily"/>
    <property type="match status" value="2"/>
</dbReference>
<dbReference type="InterPro" id="IPR017511">
    <property type="entry name" value="PQQ_mDH"/>
</dbReference>
<dbReference type="EMBL" id="CP011971">
    <property type="protein sequence ID" value="AMN47557.1"/>
    <property type="molecule type" value="Genomic_DNA"/>
</dbReference>
<dbReference type="SMART" id="SM00564">
    <property type="entry name" value="PQQ"/>
    <property type="match status" value="6"/>
</dbReference>
<dbReference type="Pfam" id="PF01011">
    <property type="entry name" value="PQQ"/>
    <property type="match status" value="1"/>
</dbReference>
<dbReference type="SUPFAM" id="SSF50998">
    <property type="entry name" value="Quinoprotein alcohol dehydrogenase-like"/>
    <property type="match status" value="1"/>
</dbReference>
<proteinExistence type="inferred from homology"/>
<keyword evidence="3" id="KW-0560">Oxidoreductase</keyword>
<dbReference type="PATRIC" id="fig|465721.4.peg.2274"/>
<dbReference type="GO" id="GO:0008876">
    <property type="term" value="F:quinoprotein glucose dehydrogenase activity"/>
    <property type="evidence" value="ECO:0007669"/>
    <property type="project" value="TreeGrafter"/>
</dbReference>
<organism evidence="5 6">
    <name type="scientific">Steroidobacter denitrificans</name>
    <dbReference type="NCBI Taxonomy" id="465721"/>
    <lineage>
        <taxon>Bacteria</taxon>
        <taxon>Pseudomonadati</taxon>
        <taxon>Pseudomonadota</taxon>
        <taxon>Gammaproteobacteria</taxon>
        <taxon>Steroidobacterales</taxon>
        <taxon>Steroidobacteraceae</taxon>
        <taxon>Steroidobacter</taxon>
    </lineage>
</organism>
<dbReference type="InterPro" id="IPR018391">
    <property type="entry name" value="PQQ_b-propeller_rpt"/>
</dbReference>
<dbReference type="GO" id="GO:0016020">
    <property type="term" value="C:membrane"/>
    <property type="evidence" value="ECO:0007669"/>
    <property type="project" value="InterPro"/>
</dbReference>
<dbReference type="InterPro" id="IPR011047">
    <property type="entry name" value="Quinoprotein_ADH-like_sf"/>
</dbReference>
<dbReference type="Proteomes" id="UP000070250">
    <property type="component" value="Chromosome"/>
</dbReference>
<evidence type="ECO:0000256" key="2">
    <source>
        <dbReference type="ARBA" id="ARBA00008156"/>
    </source>
</evidence>
<feature type="domain" description="Pyrrolo-quinoline quinone repeat" evidence="4">
    <location>
        <begin position="2"/>
        <end position="553"/>
    </location>
</feature>
<name>A0A127FAV9_STEDE</name>
<evidence type="ECO:0000256" key="3">
    <source>
        <dbReference type="ARBA" id="ARBA00023002"/>
    </source>
</evidence>
<sequence length="589" mass="63857">MSFQATPLQIADAIYFCTGYNDVIALDAETGREIWRRSLDVDLADVAGLTCRGVSYYRIPETSGVCAERIITATLDARLIALDRRTGELCMGFGHHGAVSLLEGMGPVTKGYYYVTSPPAIVRGRIVLGGWVTDGQYWGEPSGVIRAFDAVNGRLAWAFDVGQPDQTGLPAPGEHYTRATPNSWAPMSADEAMGMVYVPTGNATPDYFGGQRRPFDDAYSSSVVAIDVATGRPRWTFQTTHHDLWDYDVASQPTLVDLRVNGTVRRLLLQPTKRGELFVLDRVTGQPAFPIVEYPVPAHGYAPGERLAATQPFSPALPAFSGPELTEDSMWGLTPIDELWCRLRFREARYEGVFTPPGLTPYIQYPGYLGGFGWGSVSVDPARRIAVFNTSRMANHNQLLSRAEAESRGIRARRAGSTEFVGGAAAQEGTPFAADIRPFLSPLGVPCQAPPYSMLSAIDLSSGKLLWHQPLGTARDAGPWSLKLGLPLPMGSPSLGGATTTASGITFIAATQDRYLRAFDSRTGKQLWRSRLPAGGHAVPMTYLTPQTRRQVVIIAAGGSSLLKSKAGNHLLAYALPMDDPRTPADRPH</sequence>
<comment type="similarity">
    <text evidence="2">Belongs to the bacterial PQQ dehydrogenase family.</text>
</comment>
<gene>
    <name evidence="5" type="ORF">ACG33_10700</name>
</gene>
<protein>
    <recommendedName>
        <fullName evidence="4">Pyrrolo-quinoline quinone repeat domain-containing protein</fullName>
    </recommendedName>
</protein>
<dbReference type="PANTHER" id="PTHR32303">
    <property type="entry name" value="QUINOPROTEIN ALCOHOL DEHYDROGENASE (CYTOCHROME C)"/>
    <property type="match status" value="1"/>
</dbReference>
<evidence type="ECO:0000256" key="1">
    <source>
        <dbReference type="ARBA" id="ARBA00001931"/>
    </source>
</evidence>
<dbReference type="KEGG" id="sdf:ACG33_10700"/>
<dbReference type="PANTHER" id="PTHR32303:SF4">
    <property type="entry name" value="QUINOPROTEIN GLUCOSE DEHYDROGENASE"/>
    <property type="match status" value="1"/>
</dbReference>
<dbReference type="CDD" id="cd10280">
    <property type="entry name" value="PQQ_mGDH"/>
    <property type="match status" value="1"/>
</dbReference>
<dbReference type="RefSeq" id="WP_210399021.1">
    <property type="nucleotide sequence ID" value="NZ_CP011971.1"/>
</dbReference>
<dbReference type="AlphaFoldDB" id="A0A127FAV9"/>
<dbReference type="STRING" id="465721.ACG33_10700"/>
<evidence type="ECO:0000259" key="4">
    <source>
        <dbReference type="Pfam" id="PF01011"/>
    </source>
</evidence>
<accession>A0A127FAV9</accession>
<comment type="cofactor">
    <cofactor evidence="1">
        <name>pyrroloquinoline quinone</name>
        <dbReference type="ChEBI" id="CHEBI:58442"/>
    </cofactor>
</comment>
<evidence type="ECO:0000313" key="6">
    <source>
        <dbReference type="Proteomes" id="UP000070250"/>
    </source>
</evidence>